<dbReference type="EMBL" id="CAJVPU010008165">
    <property type="protein sequence ID" value="CAG8580814.1"/>
    <property type="molecule type" value="Genomic_DNA"/>
</dbReference>
<dbReference type="Proteomes" id="UP000789702">
    <property type="component" value="Unassembled WGS sequence"/>
</dbReference>
<protein>
    <submittedName>
        <fullName evidence="1">15402_t:CDS:1</fullName>
    </submittedName>
</protein>
<comment type="caution">
    <text evidence="1">The sequence shown here is derived from an EMBL/GenBank/DDBJ whole genome shotgun (WGS) entry which is preliminary data.</text>
</comment>
<organism evidence="1 2">
    <name type="scientific">Dentiscutata heterogama</name>
    <dbReference type="NCBI Taxonomy" id="1316150"/>
    <lineage>
        <taxon>Eukaryota</taxon>
        <taxon>Fungi</taxon>
        <taxon>Fungi incertae sedis</taxon>
        <taxon>Mucoromycota</taxon>
        <taxon>Glomeromycotina</taxon>
        <taxon>Glomeromycetes</taxon>
        <taxon>Diversisporales</taxon>
        <taxon>Gigasporaceae</taxon>
        <taxon>Dentiscutata</taxon>
    </lineage>
</organism>
<gene>
    <name evidence="1" type="ORF">DHETER_LOCUS6459</name>
</gene>
<feature type="non-terminal residue" evidence="1">
    <location>
        <position position="1"/>
    </location>
</feature>
<proteinExistence type="predicted"/>
<evidence type="ECO:0000313" key="2">
    <source>
        <dbReference type="Proteomes" id="UP000789702"/>
    </source>
</evidence>
<reference evidence="1" key="1">
    <citation type="submission" date="2021-06" db="EMBL/GenBank/DDBJ databases">
        <authorList>
            <person name="Kallberg Y."/>
            <person name="Tangrot J."/>
            <person name="Rosling A."/>
        </authorList>
    </citation>
    <scope>NUCLEOTIDE SEQUENCE</scope>
    <source>
        <strain evidence="1">IL203A</strain>
    </source>
</reference>
<keyword evidence="2" id="KW-1185">Reference proteome</keyword>
<evidence type="ECO:0000313" key="1">
    <source>
        <dbReference type="EMBL" id="CAG8580814.1"/>
    </source>
</evidence>
<accession>A0ACA9MDP4</accession>
<name>A0ACA9MDP4_9GLOM</name>
<sequence>KNSNSCQVIEGNSESNQMSENNILENYNISEEIYSDDSELGDTNSAEFPNTAYKDFINIVIRYQLFYKVCDAILKFIQKHGNISKKMLPQLTKPLIKSYKYKKDYISEILEGLQNLISMTNDYFDLMPTVKRQIKESELTFILYDNVSIHMDPEQDEFEMFDRLCFAKILLLIRIVLKDTMTFDLALIH</sequence>